<dbReference type="AGR" id="WB:WBGene00017732"/>
<dbReference type="WormBase" id="F23C8.3b">
    <property type="protein sequence ID" value="CE45871"/>
    <property type="gene ID" value="WBGene00017732"/>
</dbReference>
<dbReference type="EMBL" id="BX284601">
    <property type="protein sequence ID" value="CCD69886.1"/>
    <property type="molecule type" value="Genomic_DNA"/>
</dbReference>
<dbReference type="InParanoid" id="F0IWU1"/>
<reference evidence="1 2" key="1">
    <citation type="journal article" date="1998" name="Science">
        <title>Genome sequence of the nematode C. elegans: a platform for investigating biology.</title>
        <authorList>
            <consortium name="The C. elegans sequencing consortium"/>
            <person name="Sulson J.E."/>
            <person name="Waterston R."/>
        </authorList>
    </citation>
    <scope>NUCLEOTIDE SEQUENCE [LARGE SCALE GENOMIC DNA]</scope>
    <source>
        <strain evidence="1 2">Bristol N2</strain>
    </source>
</reference>
<dbReference type="eggNOG" id="ENOG502TJBF">
    <property type="taxonomic scope" value="Eukaryota"/>
</dbReference>
<dbReference type="FunCoup" id="F0IWU1">
    <property type="interactions" value="175"/>
</dbReference>
<organism evidence="1 2">
    <name type="scientific">Caenorhabditis elegans</name>
    <dbReference type="NCBI Taxonomy" id="6239"/>
    <lineage>
        <taxon>Eukaryota</taxon>
        <taxon>Metazoa</taxon>
        <taxon>Ecdysozoa</taxon>
        <taxon>Nematoda</taxon>
        <taxon>Chromadorea</taxon>
        <taxon>Rhabditida</taxon>
        <taxon>Rhabditina</taxon>
        <taxon>Rhabditomorpha</taxon>
        <taxon>Rhabditoidea</taxon>
        <taxon>Rhabditidae</taxon>
        <taxon>Peloderinae</taxon>
        <taxon>Caenorhabditis</taxon>
    </lineage>
</organism>
<dbReference type="PaxDb" id="6239-F23C8.3b"/>
<dbReference type="HOGENOM" id="CLU_1112174_0_0_1"/>
<evidence type="ECO:0000313" key="3">
    <source>
        <dbReference type="WormBase" id="F23C8.3b"/>
    </source>
</evidence>
<dbReference type="AlphaFoldDB" id="F0IWU1"/>
<dbReference type="Bgee" id="WBGene00017732">
    <property type="expression patterns" value="Expressed in pharyngeal muscle cell (C elegans) and 3 other cell types or tissues"/>
</dbReference>
<proteinExistence type="predicted"/>
<dbReference type="CTD" id="184891"/>
<evidence type="ECO:0000313" key="1">
    <source>
        <dbReference type="EMBL" id="CCD69886.1"/>
    </source>
</evidence>
<dbReference type="PANTHER" id="PTHR33651">
    <property type="entry name" value="PROTEIN CBG06246"/>
    <property type="match status" value="1"/>
</dbReference>
<dbReference type="RefSeq" id="NP_001249159.1">
    <property type="nucleotide sequence ID" value="NM_001262230.1"/>
</dbReference>
<gene>
    <name evidence="1" type="ORF">CELE_F23C8.3</name>
    <name evidence="1 3" type="ORF">F23C8.3</name>
</gene>
<protein>
    <submittedName>
        <fullName evidence="1">Phage protein</fullName>
    </submittedName>
</protein>
<dbReference type="ExpressionAtlas" id="F0IWU1">
    <property type="expression patterns" value="baseline and differential"/>
</dbReference>
<sequence>MDGNQYEAIFLNYFRGIFPNADNLNVKCVKRMSEQQMKTTISRHGMRCTVLNGKDKISSYTVKKIVETPGKREYYGVRDIFAFKLLDMMGVGPKVHFVSNGEVGDDVGLFIVTEDEPEFDTSRPRKIRSMERFFLYLLSIPNTRYGADGNGRFVIHDFVISTSPQSSYAPNFMRLHSHGVERSRKTGRQCFERWAINKMIDDADMAIGQEKALIDGDIELNNDNDYWTYVSLVRENVKILYDTIHSNSKK</sequence>
<accession>F0IWU1</accession>
<evidence type="ECO:0000313" key="2">
    <source>
        <dbReference type="Proteomes" id="UP000001940"/>
    </source>
</evidence>
<dbReference type="Proteomes" id="UP000001940">
    <property type="component" value="Chromosome I"/>
</dbReference>
<dbReference type="KEGG" id="cel:CELE_F23C8.3"/>
<dbReference type="GeneID" id="184891"/>
<keyword evidence="2" id="KW-1185">Reference proteome</keyword>
<name>F0IWU1_CAEEL</name>
<dbReference type="OrthoDB" id="5850907at2759"/>
<dbReference type="PANTHER" id="PTHR33651:SF3">
    <property type="entry name" value="PHAGE PROTEIN"/>
    <property type="match status" value="1"/>
</dbReference>